<dbReference type="PANTHER" id="PTHR15454:SF56">
    <property type="entry name" value="PROTEIN PHOSPHATASE 1 REGULATORY SUBUNIT 7-RELATED"/>
    <property type="match status" value="1"/>
</dbReference>
<dbReference type="EMBL" id="QOKY01000179">
    <property type="protein sequence ID" value="RMZ54484.1"/>
    <property type="molecule type" value="Genomic_DNA"/>
</dbReference>
<feature type="region of interest" description="Disordered" evidence="5">
    <location>
        <begin position="676"/>
        <end position="695"/>
    </location>
</feature>
<name>A0A3M7KX88_AUXPR</name>
<dbReference type="GO" id="GO:0005930">
    <property type="term" value="C:axoneme"/>
    <property type="evidence" value="ECO:0007669"/>
    <property type="project" value="UniProtKB-SubCell"/>
</dbReference>
<evidence type="ECO:0000313" key="7">
    <source>
        <dbReference type="Proteomes" id="UP000279271"/>
    </source>
</evidence>
<feature type="coiled-coil region" evidence="4">
    <location>
        <begin position="635"/>
        <end position="662"/>
    </location>
</feature>
<dbReference type="Proteomes" id="UP000279271">
    <property type="component" value="Unassembled WGS sequence"/>
</dbReference>
<dbReference type="Gene3D" id="3.80.10.10">
    <property type="entry name" value="Ribonuclease Inhibitor"/>
    <property type="match status" value="1"/>
</dbReference>
<sequence>TDMRPGEPACHRKELLSRLKGRIRPRVGPPLTLAAVLEAGRPAWDGRKLSAVDCGIGAVGTVPPEYIHATTLYLSKNLLQSLEGIQAFRGLRALSLGDNPLSTLDSLRPLAALPHLESLHLDGCPVASLPYARAHLVATLPSTLASLNGAAVTPVERSAAPALLATEARLLGLARRGARGAHALRRVLLLTRLHAELRAELGVRCAAVASGTARPPDPGRLLRLEAAAGAAQRWEREALVRELRDRLGRPSGVEGSGGSGAVSSQKLPPGLAREAEGRAEESGEVWSIAAARRRPGCDAMAREGQESHGAASGDQARSPAPGGTEACPERWIQNPLGKGGGLPCSTGSRSAAALGPRDSQPSHTANTDAARESTGRACREPCPLPQPWRSTYYAMQTGAPHEFDDQGMEMEEGFVTIALARRGQQEAEAHSRELLGRVALLQSALKRATTDASVAERLSLDAAQRHRAEVAVLKSTIQGLRQALETSAPPVRVVIRVDQSEELEAEMAACRALRALCDDLEKELGSRQQSTGRELASAALARQALARRCLLTWRWRARRVIWERKDARRVRLALLTWRGEALRDAATRARLELEGSRAQLTQAAWALQHSRMEGGELAREVAEAGAREEAARARVSEAGEALSAALQQVAELQERLAAAEVQEGRLWARTHSLETRLASGQEEASERERNGEEERRGLLARLTAAGERCRELERLREAAEAAAGEAGARCEALRAEAAQRAQHVEALREECGRRGEAVRSLSARVEALEGGERGARAAGAALEVQVPVEDLNAQLAASSAQLEECRKVLRERGRGDQATR</sequence>
<feature type="non-terminal residue" evidence="6">
    <location>
        <position position="1"/>
    </location>
</feature>
<feature type="coiled-coil region" evidence="4">
    <location>
        <begin position="702"/>
        <end position="750"/>
    </location>
</feature>
<evidence type="ECO:0000256" key="2">
    <source>
        <dbReference type="ARBA" id="ARBA00022614"/>
    </source>
</evidence>
<dbReference type="PROSITE" id="PS51450">
    <property type="entry name" value="LRR"/>
    <property type="match status" value="1"/>
</dbReference>
<dbReference type="SUPFAM" id="SSF52058">
    <property type="entry name" value="L domain-like"/>
    <property type="match status" value="1"/>
</dbReference>
<keyword evidence="4" id="KW-0175">Coiled coil</keyword>
<dbReference type="PANTHER" id="PTHR15454">
    <property type="entry name" value="NISCHARIN RELATED"/>
    <property type="match status" value="1"/>
</dbReference>
<feature type="compositionally biased region" description="Basic and acidic residues" evidence="5">
    <location>
        <begin position="684"/>
        <end position="695"/>
    </location>
</feature>
<feature type="region of interest" description="Disordered" evidence="5">
    <location>
        <begin position="300"/>
        <end position="382"/>
    </location>
</feature>
<reference evidence="7" key="1">
    <citation type="journal article" date="2018" name="Algal Res.">
        <title>Characterization of plant carbon substrate utilization by Auxenochlorella protothecoides.</title>
        <authorList>
            <person name="Vogler B.W."/>
            <person name="Starkenburg S.R."/>
            <person name="Sudasinghe N."/>
            <person name="Schambach J.Y."/>
            <person name="Rollin J.A."/>
            <person name="Pattathil S."/>
            <person name="Barry A.N."/>
        </authorList>
    </citation>
    <scope>NUCLEOTIDE SEQUENCE [LARGE SCALE GENOMIC DNA]</scope>
    <source>
        <strain evidence="7">UTEX 25</strain>
    </source>
</reference>
<evidence type="ECO:0000256" key="5">
    <source>
        <dbReference type="SAM" id="MobiDB-lite"/>
    </source>
</evidence>
<feature type="region of interest" description="Disordered" evidence="5">
    <location>
        <begin position="248"/>
        <end position="287"/>
    </location>
</feature>
<evidence type="ECO:0000256" key="4">
    <source>
        <dbReference type="SAM" id="Coils"/>
    </source>
</evidence>
<comment type="subcellular location">
    <subcellularLocation>
        <location evidence="1">Cytoplasm</location>
        <location evidence="1">Cytoskeleton</location>
        <location evidence="1">Cilium axoneme</location>
    </subcellularLocation>
</comment>
<dbReference type="InterPro" id="IPR001611">
    <property type="entry name" value="Leu-rich_rpt"/>
</dbReference>
<dbReference type="InterPro" id="IPR032675">
    <property type="entry name" value="LRR_dom_sf"/>
</dbReference>
<keyword evidence="3" id="KW-0677">Repeat</keyword>
<dbReference type="AlphaFoldDB" id="A0A3M7KX88"/>
<accession>A0A3M7KX88</accession>
<feature type="compositionally biased region" description="Basic and acidic residues" evidence="5">
    <location>
        <begin position="369"/>
        <end position="379"/>
    </location>
</feature>
<proteinExistence type="predicted"/>
<comment type="caution">
    <text evidence="6">The sequence shown here is derived from an EMBL/GenBank/DDBJ whole genome shotgun (WGS) entry which is preliminary data.</text>
</comment>
<evidence type="ECO:0000313" key="6">
    <source>
        <dbReference type="EMBL" id="RMZ54484.1"/>
    </source>
</evidence>
<organism evidence="6 7">
    <name type="scientific">Auxenochlorella protothecoides</name>
    <name type="common">Green microalga</name>
    <name type="synonym">Chlorella protothecoides</name>
    <dbReference type="NCBI Taxonomy" id="3075"/>
    <lineage>
        <taxon>Eukaryota</taxon>
        <taxon>Viridiplantae</taxon>
        <taxon>Chlorophyta</taxon>
        <taxon>core chlorophytes</taxon>
        <taxon>Trebouxiophyceae</taxon>
        <taxon>Chlorellales</taxon>
        <taxon>Chlorellaceae</taxon>
        <taxon>Auxenochlorella</taxon>
    </lineage>
</organism>
<evidence type="ECO:0000256" key="3">
    <source>
        <dbReference type="ARBA" id="ARBA00022737"/>
    </source>
</evidence>
<feature type="coiled-coil region" evidence="4">
    <location>
        <begin position="463"/>
        <end position="523"/>
    </location>
</feature>
<protein>
    <recommendedName>
        <fullName evidence="8">U2A'/phosphoprotein 32 family A C-terminal domain-containing protein</fullName>
    </recommendedName>
</protein>
<evidence type="ECO:0000256" key="1">
    <source>
        <dbReference type="ARBA" id="ARBA00004430"/>
    </source>
</evidence>
<evidence type="ECO:0008006" key="8">
    <source>
        <dbReference type="Google" id="ProtNLM"/>
    </source>
</evidence>
<gene>
    <name evidence="6" type="ORF">APUTEX25_002060</name>
</gene>
<keyword evidence="2" id="KW-0433">Leucine-rich repeat</keyword>